<sequence length="105" mass="11373">MATRTQVLLDLQSPFFATQRASVGEPPLQNCAKPLRPAIRPPAEHLPTYALDLALLLASIPSHHPMNTNRSSTTNNNSSSSSALPTPQTNLLTITNPELKIPLPR</sequence>
<dbReference type="EMBL" id="CP110422">
    <property type="protein sequence ID" value="WAQ81950.1"/>
    <property type="molecule type" value="Genomic_DNA"/>
</dbReference>
<keyword evidence="3" id="KW-1185">Reference proteome</keyword>
<organism evidence="2 3">
    <name type="scientific">Puccinia triticina</name>
    <dbReference type="NCBI Taxonomy" id="208348"/>
    <lineage>
        <taxon>Eukaryota</taxon>
        <taxon>Fungi</taxon>
        <taxon>Dikarya</taxon>
        <taxon>Basidiomycota</taxon>
        <taxon>Pucciniomycotina</taxon>
        <taxon>Pucciniomycetes</taxon>
        <taxon>Pucciniales</taxon>
        <taxon>Pucciniaceae</taxon>
        <taxon>Puccinia</taxon>
    </lineage>
</organism>
<reference evidence="2" key="1">
    <citation type="submission" date="2022-10" db="EMBL/GenBank/DDBJ databases">
        <title>Puccinia triticina Genome sequencing and assembly.</title>
        <authorList>
            <person name="Li C."/>
        </authorList>
    </citation>
    <scope>NUCLEOTIDE SEQUENCE</scope>
    <source>
        <strain evidence="2">Pt15</strain>
    </source>
</reference>
<evidence type="ECO:0000313" key="2">
    <source>
        <dbReference type="EMBL" id="WAQ81950.1"/>
    </source>
</evidence>
<evidence type="ECO:0000313" key="3">
    <source>
        <dbReference type="Proteomes" id="UP001164743"/>
    </source>
</evidence>
<accession>A0ABY7CDM0</accession>
<dbReference type="RefSeq" id="XP_053017505.1">
    <property type="nucleotide sequence ID" value="XM_053166266.1"/>
</dbReference>
<gene>
    <name evidence="2" type="ORF">PtA15_2A263</name>
</gene>
<dbReference type="Proteomes" id="UP001164743">
    <property type="component" value="Chromosome 2A"/>
</dbReference>
<feature type="compositionally biased region" description="Polar residues" evidence="1">
    <location>
        <begin position="83"/>
        <end position="96"/>
    </location>
</feature>
<evidence type="ECO:0000256" key="1">
    <source>
        <dbReference type="SAM" id="MobiDB-lite"/>
    </source>
</evidence>
<protein>
    <submittedName>
        <fullName evidence="2">Uncharacterized protein</fullName>
    </submittedName>
</protein>
<feature type="compositionally biased region" description="Low complexity" evidence="1">
    <location>
        <begin position="67"/>
        <end position="82"/>
    </location>
</feature>
<feature type="region of interest" description="Disordered" evidence="1">
    <location>
        <begin position="62"/>
        <end position="105"/>
    </location>
</feature>
<dbReference type="GeneID" id="77807161"/>
<proteinExistence type="predicted"/>
<name>A0ABY7CDM0_9BASI</name>